<dbReference type="RefSeq" id="WP_125326967.1">
    <property type="nucleotide sequence ID" value="NZ_CP034328.1"/>
</dbReference>
<dbReference type="GO" id="GO:0008237">
    <property type="term" value="F:metallopeptidase activity"/>
    <property type="evidence" value="ECO:0007669"/>
    <property type="project" value="InterPro"/>
</dbReference>
<dbReference type="InterPro" id="IPR034033">
    <property type="entry name" value="Serralysin-like"/>
</dbReference>
<dbReference type="PROSITE" id="PS00330">
    <property type="entry name" value="HEMOLYSIN_CALCIUM"/>
    <property type="match status" value="2"/>
</dbReference>
<dbReference type="Gene3D" id="3.40.390.10">
    <property type="entry name" value="Collagenase (Catalytic Domain)"/>
    <property type="match status" value="1"/>
</dbReference>
<dbReference type="OrthoDB" id="733404at2"/>
<dbReference type="KEGG" id="taw:EI545_19170"/>
<dbReference type="InterPro" id="IPR050557">
    <property type="entry name" value="RTX_toxin/Mannuronan_C5-epim"/>
</dbReference>
<dbReference type="PRINTS" id="PR00313">
    <property type="entry name" value="CABNDNGRPT"/>
</dbReference>
<reference evidence="6 7" key="1">
    <citation type="submission" date="2018-12" db="EMBL/GenBank/DDBJ databases">
        <title>Complete genome sequencing of Tabrizicola sp. K13M18.</title>
        <authorList>
            <person name="Bae J.-W."/>
        </authorList>
    </citation>
    <scope>NUCLEOTIDE SEQUENCE [LARGE SCALE GENOMIC DNA]</scope>
    <source>
        <strain evidence="6 7">K13M18</strain>
    </source>
</reference>
<dbReference type="Pfam" id="PF08548">
    <property type="entry name" value="Peptidase_M10_C"/>
    <property type="match status" value="1"/>
</dbReference>
<dbReference type="SUPFAM" id="SSF51120">
    <property type="entry name" value="beta-Roll"/>
    <property type="match status" value="4"/>
</dbReference>
<name>A0A3S8UBB1_9RHOB</name>
<evidence type="ECO:0000256" key="3">
    <source>
        <dbReference type="ARBA" id="ARBA00022525"/>
    </source>
</evidence>
<keyword evidence="4" id="KW-0677">Repeat</keyword>
<keyword evidence="7" id="KW-1185">Reference proteome</keyword>
<evidence type="ECO:0000256" key="4">
    <source>
        <dbReference type="ARBA" id="ARBA00022737"/>
    </source>
</evidence>
<evidence type="ECO:0000313" key="7">
    <source>
        <dbReference type="Proteomes" id="UP000282002"/>
    </source>
</evidence>
<dbReference type="CDD" id="cd04277">
    <property type="entry name" value="ZnMc_serralysin_like"/>
    <property type="match status" value="1"/>
</dbReference>
<dbReference type="InterPro" id="IPR024079">
    <property type="entry name" value="MetalloPept_cat_dom_sf"/>
</dbReference>
<dbReference type="Pfam" id="PF00353">
    <property type="entry name" value="HemolysinCabind"/>
    <property type="match status" value="4"/>
</dbReference>
<dbReference type="GO" id="GO:0005509">
    <property type="term" value="F:calcium ion binding"/>
    <property type="evidence" value="ECO:0007669"/>
    <property type="project" value="InterPro"/>
</dbReference>
<dbReference type="GO" id="GO:0005615">
    <property type="term" value="C:extracellular space"/>
    <property type="evidence" value="ECO:0007669"/>
    <property type="project" value="InterPro"/>
</dbReference>
<evidence type="ECO:0000259" key="5">
    <source>
        <dbReference type="Pfam" id="PF08548"/>
    </source>
</evidence>
<comment type="cofactor">
    <cofactor evidence="1">
        <name>Ca(2+)</name>
        <dbReference type="ChEBI" id="CHEBI:29108"/>
    </cofactor>
</comment>
<accession>A0A3S8UBB1</accession>
<keyword evidence="3" id="KW-0964">Secreted</keyword>
<dbReference type="InterPro" id="IPR011049">
    <property type="entry name" value="Serralysin-like_metalloprot_C"/>
</dbReference>
<dbReference type="InterPro" id="IPR013858">
    <property type="entry name" value="Peptidase_M10B_C"/>
</dbReference>
<evidence type="ECO:0000256" key="1">
    <source>
        <dbReference type="ARBA" id="ARBA00001913"/>
    </source>
</evidence>
<protein>
    <recommendedName>
        <fullName evidence="5">Peptidase M10 serralysin C-terminal domain-containing protein</fullName>
    </recommendedName>
</protein>
<dbReference type="InterPro" id="IPR018511">
    <property type="entry name" value="Hemolysin-typ_Ca-bd_CS"/>
</dbReference>
<feature type="domain" description="Peptidase M10 serralysin C-terminal" evidence="5">
    <location>
        <begin position="309"/>
        <end position="373"/>
    </location>
</feature>
<dbReference type="EMBL" id="CP034328">
    <property type="protein sequence ID" value="AZL60755.1"/>
    <property type="molecule type" value="Genomic_DNA"/>
</dbReference>
<organism evidence="6 7">
    <name type="scientific">Tabrizicola piscis</name>
    <dbReference type="NCBI Taxonomy" id="2494374"/>
    <lineage>
        <taxon>Bacteria</taxon>
        <taxon>Pseudomonadati</taxon>
        <taxon>Pseudomonadota</taxon>
        <taxon>Alphaproteobacteria</taxon>
        <taxon>Rhodobacterales</taxon>
        <taxon>Paracoccaceae</taxon>
        <taxon>Tabrizicola</taxon>
    </lineage>
</organism>
<proteinExistence type="predicted"/>
<dbReference type="PANTHER" id="PTHR38340:SF1">
    <property type="entry name" value="S-LAYER PROTEIN"/>
    <property type="match status" value="1"/>
</dbReference>
<dbReference type="SUPFAM" id="SSF55486">
    <property type="entry name" value="Metalloproteases ('zincins'), catalytic domain"/>
    <property type="match status" value="1"/>
</dbReference>
<dbReference type="Gene3D" id="2.150.10.10">
    <property type="entry name" value="Serralysin-like metalloprotease, C-terminal"/>
    <property type="match status" value="3"/>
</dbReference>
<dbReference type="Proteomes" id="UP000282002">
    <property type="component" value="Chromosome"/>
</dbReference>
<dbReference type="InterPro" id="IPR001343">
    <property type="entry name" value="Hemolysn_Ca-bd"/>
</dbReference>
<comment type="subcellular location">
    <subcellularLocation>
        <location evidence="2">Secreted</location>
    </subcellularLocation>
</comment>
<gene>
    <name evidence="6" type="ORF">EI545_19170</name>
</gene>
<dbReference type="PANTHER" id="PTHR38340">
    <property type="entry name" value="S-LAYER PROTEIN"/>
    <property type="match status" value="1"/>
</dbReference>
<dbReference type="AlphaFoldDB" id="A0A3S8UBB1"/>
<evidence type="ECO:0000256" key="2">
    <source>
        <dbReference type="ARBA" id="ARBA00004613"/>
    </source>
</evidence>
<evidence type="ECO:0000313" key="6">
    <source>
        <dbReference type="EMBL" id="AZL60755.1"/>
    </source>
</evidence>
<sequence>MSKHFSATRNNIAVPMPVLETWTLPAALDDPGLTMADFGPVAAPSVTVEATFATSPGCGCVGCSIGTTTETSSSDTSGYAENGSLATTTSVGLSGNAGIDALLSGIRWASTISYSDPDSRFDYQSGYYVDSNGNGSSAQSEGFSQISPAMLAALRFALDADAGVSAARGFAIEGFTNIKIDYAGSGSGAGTIRVANSSDAPTAYAFYPDGSMYGGDSFFGTFARSPTAAGNYSWHTMLHEMGHSLGLKHGHEFSFGGALPANIDSNEYSVMTYRSFVGGTTQYATWETWGAPQTYMMYDIAALQHMYGADFSTNSGNTTYTWNPTNGQTLINGAVAINPGANRIFATIWDGGGIDTYNLSNYSTNLLIDLTPGGHSVFSSAQLADLNDTNWIGLGPQYARGNIFNALQFNGDSRSLIENANGGSGNDMLLGNTANNLLNGGAGNDTLVGGAGNDTYVVSSGGDQVFETTTTTSTTDAGGIDTVQSSISFRLDTTDGIRFVENLTLTGSGNLSGTGNSLANILTGNAGNNTLFGGLGNDTLNGGAGNDTLNGGEDGDTMVGGAGNDLYVVSSTGDLVFETTTTTSTTDAGGIDTVESSVSFNLNANAGVRFVENLTLTGTSAVEGTGNSRANILTGNSGDNILRGAAGNDTLYGLDGNDTLNGGADSDTMVGGAGNDYYLVNSTGDRVFETTTTTSTINAGGIDTVQSSVTFSLNTNAGVRFVENLTLSGASAVNGTGNSLANTITGNTGANQLNGGLGSDILTGGRGADSFVFNTALGSGNVDRITDFDVLADSIRLENAIFIGLSGGTLAASAFAANMTGDATDARDRIIYESDTGNLYFDSDGTGSAAKVHFATVDTRVALTNADFFVF</sequence>